<comment type="caution">
    <text evidence="1">The sequence shown here is derived from an EMBL/GenBank/DDBJ whole genome shotgun (WGS) entry which is preliminary data.</text>
</comment>
<keyword evidence="1" id="KW-0418">Kinase</keyword>
<name>A0ABT8WCM6_9FLAO</name>
<keyword evidence="2" id="KW-1185">Reference proteome</keyword>
<protein>
    <submittedName>
        <fullName evidence="1">GYDIA family GHMP kinase</fullName>
    </submittedName>
</protein>
<proteinExistence type="predicted"/>
<accession>A0ABT8WCM6</accession>
<evidence type="ECO:0000313" key="2">
    <source>
        <dbReference type="Proteomes" id="UP001176883"/>
    </source>
</evidence>
<dbReference type="InterPro" id="IPR020568">
    <property type="entry name" value="Ribosomal_Su5_D2-typ_SF"/>
</dbReference>
<dbReference type="SUPFAM" id="SSF54211">
    <property type="entry name" value="Ribosomal protein S5 domain 2-like"/>
    <property type="match status" value="1"/>
</dbReference>
<evidence type="ECO:0000313" key="1">
    <source>
        <dbReference type="EMBL" id="MDO5970822.1"/>
    </source>
</evidence>
<organism evidence="1 2">
    <name type="scientific">Flavivirga aquimarina</name>
    <dbReference type="NCBI Taxonomy" id="2027862"/>
    <lineage>
        <taxon>Bacteria</taxon>
        <taxon>Pseudomonadati</taxon>
        <taxon>Bacteroidota</taxon>
        <taxon>Flavobacteriia</taxon>
        <taxon>Flavobacteriales</taxon>
        <taxon>Flavobacteriaceae</taxon>
        <taxon>Flavivirga</taxon>
    </lineage>
</organism>
<dbReference type="NCBIfam" id="NF040656">
    <property type="entry name" value="GHMP_GYDIA"/>
    <property type="match status" value="1"/>
</dbReference>
<dbReference type="InterPro" id="IPR047765">
    <property type="entry name" value="GHMP_GYDIA-like"/>
</dbReference>
<dbReference type="GO" id="GO:0016301">
    <property type="term" value="F:kinase activity"/>
    <property type="evidence" value="ECO:0007669"/>
    <property type="project" value="UniProtKB-KW"/>
</dbReference>
<gene>
    <name evidence="1" type="ORF">Q4Q35_13485</name>
</gene>
<keyword evidence="1" id="KW-0808">Transferase</keyword>
<dbReference type="Gene3D" id="3.30.230.10">
    <property type="match status" value="1"/>
</dbReference>
<dbReference type="InterPro" id="IPR014721">
    <property type="entry name" value="Ribsml_uS5_D2-typ_fold_subgr"/>
</dbReference>
<dbReference type="EMBL" id="JAUOEK010000134">
    <property type="protein sequence ID" value="MDO5970822.1"/>
    <property type="molecule type" value="Genomic_DNA"/>
</dbReference>
<dbReference type="Proteomes" id="UP001176883">
    <property type="component" value="Unassembled WGS sequence"/>
</dbReference>
<sequence length="308" mass="34672">MTERSRSHGKLLLTGEYVVLDGAISLAIPTKYGQSLEVETITEPKLVWKSLDENEVIWFESTFEINNKVSHPVRNDNSIQNDLNVSDRLIQILNAAKQLNTNFLNTNNGFKVTTKLDFPRHWGLGTSSTLINNIAQWADIDAYRLLETTFGGSGYDIACAQHSSPITYQLENNTPIAKPVVFNPSFKDHLYFVYLNKKQNSREGIKHYNANKGDLNVIRDINDITSQIITSDSLEGFEALIMQHEAIISKLTKQKAIKALMFSDFNGSIKSLGAWGGDFILVSSKENPTPYFNKKGFKTVIRYADMVL</sequence>
<reference evidence="1" key="1">
    <citation type="submission" date="2023-07" db="EMBL/GenBank/DDBJ databases">
        <title>Two novel species in the genus Flavivirga.</title>
        <authorList>
            <person name="Kwon K."/>
        </authorList>
    </citation>
    <scope>NUCLEOTIDE SEQUENCE</scope>
    <source>
        <strain evidence="1">KCTC 52353</strain>
    </source>
</reference>